<comment type="catalytic activity">
    <reaction evidence="4">
        <text>a 2'-deoxycytidine in DNA + S-adenosyl-L-methionine = a 5-methyl-2'-deoxycytidine in DNA + S-adenosyl-L-homocysteine + H(+)</text>
        <dbReference type="Rhea" id="RHEA:13681"/>
        <dbReference type="Rhea" id="RHEA-COMP:11369"/>
        <dbReference type="Rhea" id="RHEA-COMP:11370"/>
        <dbReference type="ChEBI" id="CHEBI:15378"/>
        <dbReference type="ChEBI" id="CHEBI:57856"/>
        <dbReference type="ChEBI" id="CHEBI:59789"/>
        <dbReference type="ChEBI" id="CHEBI:85452"/>
        <dbReference type="ChEBI" id="CHEBI:85454"/>
        <dbReference type="EC" id="2.1.1.37"/>
    </reaction>
</comment>
<name>A0A3S4GQP2_SALER</name>
<evidence type="ECO:0000256" key="3">
    <source>
        <dbReference type="ARBA" id="ARBA00022747"/>
    </source>
</evidence>
<accession>A0A3S4GQP2</accession>
<proteinExistence type="predicted"/>
<dbReference type="GO" id="GO:0003886">
    <property type="term" value="F:DNA (cytosine-5-)-methyltransferase activity"/>
    <property type="evidence" value="ECO:0007669"/>
    <property type="project" value="UniProtKB-EC"/>
</dbReference>
<organism evidence="5 6">
    <name type="scientific">Salmonella enterica subsp. arizonae</name>
    <dbReference type="NCBI Taxonomy" id="59203"/>
    <lineage>
        <taxon>Bacteria</taxon>
        <taxon>Pseudomonadati</taxon>
        <taxon>Pseudomonadota</taxon>
        <taxon>Gammaproteobacteria</taxon>
        <taxon>Enterobacterales</taxon>
        <taxon>Enterobacteriaceae</taxon>
        <taxon>Salmonella</taxon>
    </lineage>
</organism>
<keyword evidence="3" id="KW-0680">Restriction system</keyword>
<dbReference type="Proteomes" id="UP000275676">
    <property type="component" value="Chromosome"/>
</dbReference>
<keyword evidence="1 5" id="KW-0489">Methyltransferase</keyword>
<dbReference type="Pfam" id="PF00145">
    <property type="entry name" value="DNA_methylase"/>
    <property type="match status" value="1"/>
</dbReference>
<dbReference type="EC" id="2.1.1.37" evidence="5"/>
<dbReference type="EMBL" id="LR134156">
    <property type="protein sequence ID" value="VEA74628.1"/>
    <property type="molecule type" value="Genomic_DNA"/>
</dbReference>
<evidence type="ECO:0000313" key="6">
    <source>
        <dbReference type="Proteomes" id="UP000275676"/>
    </source>
</evidence>
<dbReference type="REBASE" id="287922">
    <property type="entry name" value="M.Sen10047ORF417P"/>
</dbReference>
<sequence>MTATAYYNEIDPFAAAWLQNLIDAGCIAPGVVDTRSIEEVTANDLKGFTQCHFFAGIGVWSYALRCAGWPDSRPVWTGSCPCQPFSQSGKRRGFDDPRHHWPSWAHLIKECHPDVIFGEQVASKDGLTWFDAVQLDLEEAEYAVAVVDLCAAGIGAPHIRQRLFWVADANSQCMEAPVECGERGRIEFANGCSLIGWTTPAASDGTRGGTGITPGMSGSSLAQLSKMAGWPTPTTTAGKGGYQGGRIRNGKLSTDRLDVTAQLAEPMRLTASGEMLTGCSAGMESGGQLNPELSRWLMGLPDAWASCAPTETPSLRRSRKRS</sequence>
<dbReference type="Gene3D" id="3.40.50.150">
    <property type="entry name" value="Vaccinia Virus protein VP39"/>
    <property type="match status" value="1"/>
</dbReference>
<dbReference type="GO" id="GO:0009307">
    <property type="term" value="P:DNA restriction-modification system"/>
    <property type="evidence" value="ECO:0007669"/>
    <property type="project" value="UniProtKB-KW"/>
</dbReference>
<dbReference type="InterPro" id="IPR001525">
    <property type="entry name" value="C5_MeTfrase"/>
</dbReference>
<dbReference type="InterPro" id="IPR029063">
    <property type="entry name" value="SAM-dependent_MTases_sf"/>
</dbReference>
<evidence type="ECO:0000256" key="2">
    <source>
        <dbReference type="ARBA" id="ARBA00022679"/>
    </source>
</evidence>
<reference evidence="5 6" key="1">
    <citation type="submission" date="2018-12" db="EMBL/GenBank/DDBJ databases">
        <authorList>
            <consortium name="Pathogen Informatics"/>
        </authorList>
    </citation>
    <scope>NUCLEOTIDE SEQUENCE [LARGE SCALE GENOMIC DNA]</scope>
    <source>
        <strain evidence="5 6">NCTC10047</strain>
    </source>
</reference>
<dbReference type="AlphaFoldDB" id="A0A3S4GQP2"/>
<dbReference type="SUPFAM" id="SSF53335">
    <property type="entry name" value="S-adenosyl-L-methionine-dependent methyltransferases"/>
    <property type="match status" value="1"/>
</dbReference>
<evidence type="ECO:0000256" key="1">
    <source>
        <dbReference type="ARBA" id="ARBA00022603"/>
    </source>
</evidence>
<gene>
    <name evidence="5" type="primary">hhaIM</name>
    <name evidence="5" type="ORF">NCTC10047_00417</name>
</gene>
<protein>
    <submittedName>
        <fullName evidence="5">DNA-cytosine methyl transferase</fullName>
        <ecNumber evidence="5">2.1.1.37</ecNumber>
    </submittedName>
</protein>
<keyword evidence="2 5" id="KW-0808">Transferase</keyword>
<evidence type="ECO:0000256" key="4">
    <source>
        <dbReference type="ARBA" id="ARBA00047422"/>
    </source>
</evidence>
<evidence type="ECO:0000313" key="5">
    <source>
        <dbReference type="EMBL" id="VEA74628.1"/>
    </source>
</evidence>
<dbReference type="GO" id="GO:0032259">
    <property type="term" value="P:methylation"/>
    <property type="evidence" value="ECO:0007669"/>
    <property type="project" value="UniProtKB-KW"/>
</dbReference>